<accession>T0HLN1</accession>
<proteinExistence type="predicted"/>
<dbReference type="SUPFAM" id="SSF51294">
    <property type="entry name" value="Hedgehog/intein (Hint) domain"/>
    <property type="match status" value="1"/>
</dbReference>
<feature type="domain" description="Hedgehog/Intein (Hint)" evidence="1">
    <location>
        <begin position="210"/>
        <end position="346"/>
    </location>
</feature>
<organism evidence="2 3">
    <name type="scientific">Sphingobium lactosutens DS20</name>
    <dbReference type="NCBI Taxonomy" id="1331060"/>
    <lineage>
        <taxon>Bacteria</taxon>
        <taxon>Pseudomonadati</taxon>
        <taxon>Pseudomonadota</taxon>
        <taxon>Alphaproteobacteria</taxon>
        <taxon>Sphingomonadales</taxon>
        <taxon>Sphingomonadaceae</taxon>
        <taxon>Sphingobium</taxon>
    </lineage>
</organism>
<dbReference type="AlphaFoldDB" id="T0HLN1"/>
<reference evidence="2 3" key="1">
    <citation type="journal article" date="2013" name="Genome Announc.">
        <title>Draft Genome Sequence of Sphingobium lactosutens Strain DS20T, Isolated from a Hexachlorocyclohexane Dumpsite.</title>
        <authorList>
            <person name="Kumar R."/>
            <person name="Dwivedi V."/>
            <person name="Negi V."/>
            <person name="Khurana J.P."/>
            <person name="Lal R."/>
        </authorList>
    </citation>
    <scope>NUCLEOTIDE SEQUENCE [LARGE SCALE GENOMIC DNA]</scope>
    <source>
        <strain evidence="2 3">DS20</strain>
    </source>
</reference>
<keyword evidence="3" id="KW-1185">Reference proteome</keyword>
<name>T0HLN1_9SPHN</name>
<dbReference type="PATRIC" id="fig|1331060.3.peg.867"/>
<sequence length="409" mass="44065">MAILNLDLLNSDQTINSDNADDTNTVNIVALGTHTLTVDGVSATVSGLAGVQAASSPTFSAINDGNLTIDYGALGANTLSGVTYNVGDTSNISVQGPSILGVNLGTQTVNFSGNGAGSFTYDKGLIDSVSSFNVNGFDWGDSVGVDGYEFDSFDYDSVSGSATLVLTNGALIGEQTVTFNMTGVDPELAAAILADPASFVDSTGQFVAPVCFLRGTMIDTDRGEVAVEDIRIGDQVLCRSGLRTVQWVGHRHDWVDRIPQAHLDDMWPILIEADAISEAVPSKDIRVSPWHHLYVDGVLVRARDLVNGSTIRPDKSLKRISYYHIELDQFDVIHAHGIYSESYTDGGNRDFFHNAAVTRMTMQPQPRREGIRPGFHAVRDAKTISAMQRRFAERAALIADQAHRARRVA</sequence>
<dbReference type="Pfam" id="PF13403">
    <property type="entry name" value="Hint_2"/>
    <property type="match status" value="1"/>
</dbReference>
<dbReference type="InterPro" id="IPR036844">
    <property type="entry name" value="Hint_dom_sf"/>
</dbReference>
<dbReference type="Gene3D" id="2.170.16.10">
    <property type="entry name" value="Hedgehog/Intein (Hint) domain"/>
    <property type="match status" value="1"/>
</dbReference>
<comment type="caution">
    <text evidence="2">The sequence shown here is derived from an EMBL/GenBank/DDBJ whole genome shotgun (WGS) entry which is preliminary data.</text>
</comment>
<evidence type="ECO:0000313" key="2">
    <source>
        <dbReference type="EMBL" id="EQB17256.1"/>
    </source>
</evidence>
<dbReference type="EMBL" id="ATDP01000071">
    <property type="protein sequence ID" value="EQB17256.1"/>
    <property type="molecule type" value="Genomic_DNA"/>
</dbReference>
<evidence type="ECO:0000259" key="1">
    <source>
        <dbReference type="Pfam" id="PF13403"/>
    </source>
</evidence>
<evidence type="ECO:0000313" key="3">
    <source>
        <dbReference type="Proteomes" id="UP000015531"/>
    </source>
</evidence>
<dbReference type="eggNOG" id="COG3210">
    <property type="taxonomic scope" value="Bacteria"/>
</dbReference>
<dbReference type="Proteomes" id="UP000015531">
    <property type="component" value="Unassembled WGS sequence"/>
</dbReference>
<protein>
    <recommendedName>
        <fullName evidence="1">Hedgehog/Intein (Hint) domain-containing protein</fullName>
    </recommendedName>
</protein>
<gene>
    <name evidence="2" type="ORF">RLDS_04705</name>
</gene>
<dbReference type="InterPro" id="IPR028992">
    <property type="entry name" value="Hedgehog/Intein_dom"/>
</dbReference>